<dbReference type="InterPro" id="IPR012338">
    <property type="entry name" value="Beta-lactam/transpept-like"/>
</dbReference>
<dbReference type="Proteomes" id="UP000078486">
    <property type="component" value="Unassembled WGS sequence"/>
</dbReference>
<feature type="domain" description="Beta-lactamase-related" evidence="2">
    <location>
        <begin position="65"/>
        <end position="352"/>
    </location>
</feature>
<feature type="chain" id="PRO_5008089104" description="Beta-lactamase-related domain-containing protein" evidence="1">
    <location>
        <begin position="32"/>
        <end position="709"/>
    </location>
</feature>
<dbReference type="SUPFAM" id="SSF56601">
    <property type="entry name" value="beta-lactamase/transpeptidase-like"/>
    <property type="match status" value="1"/>
</dbReference>
<dbReference type="Pfam" id="PF00144">
    <property type="entry name" value="Beta-lactamase"/>
    <property type="match status" value="1"/>
</dbReference>
<dbReference type="Gene3D" id="3.40.710.10">
    <property type="entry name" value="DD-peptidase/beta-lactamase superfamily"/>
    <property type="match status" value="1"/>
</dbReference>
<sequence length="709" mass="77854">MNTTATRSPGLRRLAACLALASIFAHTPLFSALPDDWPVARPEDYGMRSARLDALWNNLESCNTTVLLVISHDHVVYERYAQGYGRHTPHYTASLAKALVGGVSLMLAMDDGLIRPDDPASRFVPAWRDDEKKRDITVAQLATHTSGIADANLDGVPHRLLPGWQGEFWKRLPAPLDPFTLARDAASVLDRPGTTARYSNPGFAMFGYCVTASLRGAKHPDLRSLLRERVLRPLGIPDGESSIGYEETTTVDGLPLVGNWGGGNFSPDASARVGRLLLRQGDWQGRQLISPATVKAATTHAGLPNHSGLGWWVNRRADGKRFWPAAPDDAFWGFGAGGQLLLVIPSLDLIIVRNGGPIEKEEDQVPVVGRRVVAPLMEAFEPLAKAPYPPSPVIARIEWSPRETIVRKAEGCDNWPLTWADDDAMYSAYGDGNGFAPYLPEKLSLGLVKVTGGPEGFIGENIRAAAGEQRGDDRHGKKASGMLMVDGVLYMLLRNADNARLAWSTDHAKTWTECDWRFTESFGCPAFLNFGRNYAGARDDYVYIYSPDTGSAYARADQVVLARVPKDRMRDRSAYDFFVRIDTEGAPIWSADIAERGPVFRNPNACYRLHVTYNPGQGRYLLTMTGSGKDPRFGGGFGVYDAPEPWGPWTTAFFTDVWDVGPGESSSFPSKWLSSDGKAGWLVFSGDDCFSVRKAGFILHDKAKHGRLH</sequence>
<reference evidence="4 5" key="1">
    <citation type="submission" date="2016-01" db="EMBL/GenBank/DDBJ databases">
        <title>High potential of lignocellulose degradation of a new Verrucomicrobia species.</title>
        <authorList>
            <person name="Wang Y."/>
            <person name="Shi Y."/>
            <person name="Qiu Z."/>
            <person name="Liu S."/>
            <person name="Yang H."/>
        </authorList>
    </citation>
    <scope>NUCLEOTIDE SEQUENCE [LARGE SCALE GENOMIC DNA]</scope>
    <source>
        <strain evidence="4 5">TSB47</strain>
    </source>
</reference>
<dbReference type="InterPro" id="IPR050789">
    <property type="entry name" value="Diverse_Enzym_Activities"/>
</dbReference>
<dbReference type="AlphaFoldDB" id="A0A178IKS8"/>
<organism evidence="4 5">
    <name type="scientific">Termitidicoccus mucosus</name>
    <dbReference type="NCBI Taxonomy" id="1184151"/>
    <lineage>
        <taxon>Bacteria</taxon>
        <taxon>Pseudomonadati</taxon>
        <taxon>Verrucomicrobiota</taxon>
        <taxon>Opitutia</taxon>
        <taxon>Opitutales</taxon>
        <taxon>Opitutaceae</taxon>
        <taxon>Termitidicoccus</taxon>
    </lineage>
</organism>
<dbReference type="InterPro" id="IPR025442">
    <property type="entry name" value="DUF4185"/>
</dbReference>
<dbReference type="InterPro" id="IPR001466">
    <property type="entry name" value="Beta-lactam-related"/>
</dbReference>
<evidence type="ECO:0000259" key="3">
    <source>
        <dbReference type="Pfam" id="PF13810"/>
    </source>
</evidence>
<comment type="caution">
    <text evidence="4">The sequence shown here is derived from an EMBL/GenBank/DDBJ whole genome shotgun (WGS) entry which is preliminary data.</text>
</comment>
<dbReference type="Pfam" id="PF13810">
    <property type="entry name" value="DUF4185"/>
    <property type="match status" value="1"/>
</dbReference>
<dbReference type="STRING" id="1184151.AW736_07560"/>
<gene>
    <name evidence="4" type="ORF">AW736_07560</name>
</gene>
<dbReference type="PANTHER" id="PTHR43283:SF7">
    <property type="entry name" value="BETA-LACTAMASE-RELATED DOMAIN-CONTAINING PROTEIN"/>
    <property type="match status" value="1"/>
</dbReference>
<dbReference type="RefSeq" id="WP_068769569.1">
    <property type="nucleotide sequence ID" value="NZ_CP109796.1"/>
</dbReference>
<keyword evidence="5" id="KW-1185">Reference proteome</keyword>
<keyword evidence="1" id="KW-0732">Signal</keyword>
<dbReference type="EMBL" id="LRRQ01000056">
    <property type="protein sequence ID" value="OAM90493.1"/>
    <property type="molecule type" value="Genomic_DNA"/>
</dbReference>
<dbReference type="PANTHER" id="PTHR43283">
    <property type="entry name" value="BETA-LACTAMASE-RELATED"/>
    <property type="match status" value="1"/>
</dbReference>
<feature type="domain" description="DUF4185" evidence="3">
    <location>
        <begin position="498"/>
        <end position="652"/>
    </location>
</feature>
<evidence type="ECO:0000256" key="1">
    <source>
        <dbReference type="SAM" id="SignalP"/>
    </source>
</evidence>
<feature type="signal peptide" evidence="1">
    <location>
        <begin position="1"/>
        <end position="31"/>
    </location>
</feature>
<evidence type="ECO:0000313" key="4">
    <source>
        <dbReference type="EMBL" id="OAM90493.1"/>
    </source>
</evidence>
<accession>A0A178IKS8</accession>
<proteinExistence type="predicted"/>
<evidence type="ECO:0000313" key="5">
    <source>
        <dbReference type="Proteomes" id="UP000078486"/>
    </source>
</evidence>
<protein>
    <recommendedName>
        <fullName evidence="6">Beta-lactamase-related domain-containing protein</fullName>
    </recommendedName>
</protein>
<name>A0A178IKS8_9BACT</name>
<evidence type="ECO:0008006" key="6">
    <source>
        <dbReference type="Google" id="ProtNLM"/>
    </source>
</evidence>
<evidence type="ECO:0000259" key="2">
    <source>
        <dbReference type="Pfam" id="PF00144"/>
    </source>
</evidence>